<feature type="transmembrane region" description="Helical" evidence="1">
    <location>
        <begin position="243"/>
        <end position="260"/>
    </location>
</feature>
<feature type="transmembrane region" description="Helical" evidence="1">
    <location>
        <begin position="12"/>
        <end position="34"/>
    </location>
</feature>
<keyword evidence="4" id="KW-1185">Reference proteome</keyword>
<feature type="transmembrane region" description="Helical" evidence="1">
    <location>
        <begin position="84"/>
        <end position="101"/>
    </location>
</feature>
<dbReference type="RefSeq" id="WP_244358519.1">
    <property type="nucleotide sequence ID" value="NZ_JAJNNZ010000015.1"/>
</dbReference>
<keyword evidence="1" id="KW-0812">Transmembrane</keyword>
<dbReference type="AlphaFoldDB" id="A0A9X1WF51"/>
<evidence type="ECO:0000313" key="4">
    <source>
        <dbReference type="Proteomes" id="UP001139488"/>
    </source>
</evidence>
<feature type="transmembrane region" description="Helical" evidence="1">
    <location>
        <begin position="130"/>
        <end position="147"/>
    </location>
</feature>
<keyword evidence="1" id="KW-0472">Membrane</keyword>
<reference evidence="3" key="1">
    <citation type="submission" date="2021-11" db="EMBL/GenBank/DDBJ databases">
        <title>Vibrio ZSDE26 sp. nov. and Vibrio ZSDZ34 sp. nov., isolated from coastal seawater in Qingdao.</title>
        <authorList>
            <person name="Zhang P."/>
        </authorList>
    </citation>
    <scope>NUCLEOTIDE SEQUENCE</scope>
    <source>
        <strain evidence="3">ZSDZ34</strain>
    </source>
</reference>
<dbReference type="Proteomes" id="UP001139488">
    <property type="component" value="Unassembled WGS sequence"/>
</dbReference>
<feature type="transmembrane region" description="Helical" evidence="1">
    <location>
        <begin position="266"/>
        <end position="281"/>
    </location>
</feature>
<feature type="transmembrane region" description="Helical" evidence="1">
    <location>
        <begin position="107"/>
        <end position="123"/>
    </location>
</feature>
<dbReference type="GO" id="GO:0016020">
    <property type="term" value="C:membrane"/>
    <property type="evidence" value="ECO:0007669"/>
    <property type="project" value="InterPro"/>
</dbReference>
<organism evidence="3 4">
    <name type="scientific">Vibrio gelatinilyticus</name>
    <dbReference type="NCBI Taxonomy" id="2893468"/>
    <lineage>
        <taxon>Bacteria</taxon>
        <taxon>Pseudomonadati</taxon>
        <taxon>Pseudomonadota</taxon>
        <taxon>Gammaproteobacteria</taxon>
        <taxon>Vibrionales</taxon>
        <taxon>Vibrionaceae</taxon>
        <taxon>Vibrio</taxon>
    </lineage>
</organism>
<feature type="domain" description="EamA" evidence="2">
    <location>
        <begin position="16"/>
        <end position="146"/>
    </location>
</feature>
<protein>
    <submittedName>
        <fullName evidence="3">DMT family transporter</fullName>
    </submittedName>
</protein>
<dbReference type="PANTHER" id="PTHR22911">
    <property type="entry name" value="ACYL-MALONYL CONDENSING ENZYME-RELATED"/>
    <property type="match status" value="1"/>
</dbReference>
<gene>
    <name evidence="3" type="ORF">LNL84_15840</name>
</gene>
<evidence type="ECO:0000256" key="1">
    <source>
        <dbReference type="SAM" id="Phobius"/>
    </source>
</evidence>
<feature type="domain" description="EamA" evidence="2">
    <location>
        <begin position="153"/>
        <end position="277"/>
    </location>
</feature>
<sequence>MSSTSTDSPAKYYHTAIALLVVGNCLAAFSDVAVKLLEGGITPFQYVFIRQLTSALMILPFWLLQPSHKRGLSNPKATLFRAHLILVGSGSMMLALTYLPLATANAVVYAAPLIMLPLSLVILAEKPARAKIMMTIVGFIGVLIVLRPSEFHWASLCALVTATTLAIFNIMARKIPNQQSVVTTLFWTSLLSIPVASIGAGLTWQTVSGKEYGLVGIAAALILLYNGLAVVAYKKVKPADIAMSEYSGLAFVTVIGIIWFDEIPSLITAIGILLIVIPLLPRDKIKQALQRLTSER</sequence>
<name>A0A9X1WF51_9VIBR</name>
<keyword evidence="1" id="KW-1133">Transmembrane helix</keyword>
<accession>A0A9X1WF51</accession>
<evidence type="ECO:0000259" key="2">
    <source>
        <dbReference type="Pfam" id="PF00892"/>
    </source>
</evidence>
<dbReference type="Pfam" id="PF00892">
    <property type="entry name" value="EamA"/>
    <property type="match status" value="2"/>
</dbReference>
<dbReference type="InterPro" id="IPR037185">
    <property type="entry name" value="EmrE-like"/>
</dbReference>
<feature type="transmembrane region" description="Helical" evidence="1">
    <location>
        <begin position="184"/>
        <end position="206"/>
    </location>
</feature>
<dbReference type="EMBL" id="JAJNNZ010000015">
    <property type="protein sequence ID" value="MCJ2378290.1"/>
    <property type="molecule type" value="Genomic_DNA"/>
</dbReference>
<evidence type="ECO:0000313" key="3">
    <source>
        <dbReference type="EMBL" id="MCJ2378290.1"/>
    </source>
</evidence>
<dbReference type="PANTHER" id="PTHR22911:SF103">
    <property type="entry name" value="BLR2811 PROTEIN"/>
    <property type="match status" value="1"/>
</dbReference>
<feature type="transmembrane region" description="Helical" evidence="1">
    <location>
        <begin position="212"/>
        <end position="231"/>
    </location>
</feature>
<feature type="transmembrane region" description="Helical" evidence="1">
    <location>
        <begin position="46"/>
        <end position="64"/>
    </location>
</feature>
<dbReference type="InterPro" id="IPR000620">
    <property type="entry name" value="EamA_dom"/>
</dbReference>
<dbReference type="SUPFAM" id="SSF103481">
    <property type="entry name" value="Multidrug resistance efflux transporter EmrE"/>
    <property type="match status" value="2"/>
</dbReference>
<comment type="caution">
    <text evidence="3">The sequence shown here is derived from an EMBL/GenBank/DDBJ whole genome shotgun (WGS) entry which is preliminary data.</text>
</comment>
<feature type="transmembrane region" description="Helical" evidence="1">
    <location>
        <begin position="153"/>
        <end position="172"/>
    </location>
</feature>
<proteinExistence type="predicted"/>